<dbReference type="Proteomes" id="UP001224775">
    <property type="component" value="Unassembled WGS sequence"/>
</dbReference>
<keyword evidence="9" id="KW-0472">Membrane</keyword>
<sequence>MAPRNTTIIDKEDAALKEEEGNSRRHSDDSVQTDNRRRFGATLVPLRASISVDWCARQGLMSSRSMRRLIKENKKEEKEMKKWAKMEKKRIKTLKSSLTSVESIDDVNESRLEEKMDNSNQAPGMSNSLQRPKPTIERNASLRLSELEHEFASSEPSSTLMDGINLSEEQPRESFHASCDEFDYDDEDSIGLENIVGLQNRRQDGLSRRSSGIDQYDVQVPDQFVDDISAMGATVITCADKTTRAIPVPNQVRDENITTAPSTLTQSWPSTGRQTPPSSPDNESKLEDVKKMKQTRSMTLSTSAVTVQRKGNHRQSTLLPTDTAQNASWFANRGLMSRKSMKLLKKEMKKGKPKPMIDLDDISLGSDISGMDLNESNDINDCSAEEGHPFSNYTIEDEKKIDDTYAAVRGSIPSLSPSLHSGSKVSFRTRVSEIDDEDLSLEEGEEKLHVTIQVPKKFGDDVSALEFDWKASSRSLKDHWAKNSGGCLNDDDFSSDSEDEAAKSREAVAPPHQHALPLQLSEQSLGSDESDADLDAIERLYKPPSHDSATSEAGGQSQKRQSILRRNTLKRNSSSSSQKRVSFNARSHDQILEDDTKRERGESSVEDSTHPNASVSSLTPCRHTNPLQFGNEVIEQPPPAFDLPDLIQDKDIQVEKRVSVAKSEISELTDENIEDAVHHPNLPRGDIKSGSCENVRKHLMCHTIGAPERVPPKEKESALLSSSLQTGLDNIMCATAKSLTNGVEEERNRAFAQLIQTVLESKRKVGLSPDEVNVLHKMVKRLSDQDGESDHSTASASLEESNSLLEEEPVPVQNMKCSFNSAGTLKVTNKSQSQAEMLAKVARDMSASLERSRSNRSKQESSNRTGTTNNIVQLALDKQHQPSKQPQTSKQPQIPVKRPPVMQPPAMLPILAREESPQEETAKPVTITAIKNTNHIPGDDSTVRDVTTNSKHTLKDLIGDNNKSSMVPAPKDEPISQHGSSMTSSSIICLVPPSSGQEQLQQFKALSLPHDMSDRKMEANTSMPVTNTRIDSYEDILTMGMNNLSVTMLVNIYGRLREMSLLGHASVRLRDIDVNSHQRNSRMKGLKRLKLLKPEDENKGYLETTLTAGFIVRAAIDEYEMFESSPFNENCALSQVKKASIDYDTTMVSDFKAWVAESLTKNFDGQCFEEGSVMRDLVDSSLEVVWISDRHPSDVNYCICVNRMASRVIVVFRGDEGVLRRVKDSTMMDHENPLSEELGNTEFIQLRAAVSKDILTPRLDTKISIVEEIHDRVNKIRIELTGRDPCHVTICGHNLGGGLATVTGFYLACNNDLKLASPIQIVTFASPRVGGKEFQRSFQHLEDSGRILYARFTNVNDMISLRPFWAISGSWKFEDWYKHVGMHICLDTRSIQGFDLDYRRITGLPDELWNLIKSYFCGNSKKSSILEYHRRMRVAKKIYLIQQKRLSKRKRKKLITLEECYALHESFTEFDGDMKGSSSSSLLKLVLVAFFIVIEIGLLLRIMIWRWQK</sequence>
<dbReference type="Pfam" id="PF01764">
    <property type="entry name" value="Lipase_3"/>
    <property type="match status" value="1"/>
</dbReference>
<comment type="caution">
    <text evidence="11">The sequence shown here is derived from an EMBL/GenBank/DDBJ whole genome shotgun (WGS) entry which is preliminary data.</text>
</comment>
<keyword evidence="12" id="KW-1185">Reference proteome</keyword>
<keyword evidence="2" id="KW-0150">Chloroplast</keyword>
<feature type="compositionally biased region" description="Polar residues" evidence="8">
    <location>
        <begin position="547"/>
        <end position="565"/>
    </location>
</feature>
<dbReference type="GO" id="GO:0004620">
    <property type="term" value="F:phospholipase activity"/>
    <property type="evidence" value="ECO:0007669"/>
    <property type="project" value="UniProtKB-ARBA"/>
</dbReference>
<evidence type="ECO:0000256" key="5">
    <source>
        <dbReference type="ARBA" id="ARBA00022946"/>
    </source>
</evidence>
<dbReference type="PANTHER" id="PTHR31403">
    <property type="entry name" value="PHOSPHOLIPASE A1-IBETA2, CHLOROPLASTIC"/>
    <property type="match status" value="1"/>
</dbReference>
<feature type="domain" description="Fungal lipase-type" evidence="10">
    <location>
        <begin position="1210"/>
        <end position="1363"/>
    </location>
</feature>
<feature type="region of interest" description="Disordered" evidence="8">
    <location>
        <begin position="1"/>
        <end position="36"/>
    </location>
</feature>
<feature type="region of interest" description="Disordered" evidence="8">
    <location>
        <begin position="838"/>
        <end position="903"/>
    </location>
</feature>
<reference evidence="11" key="1">
    <citation type="submission" date="2023-06" db="EMBL/GenBank/DDBJ databases">
        <title>Survivors Of The Sea: Transcriptome response of Skeletonema marinoi to long-term dormancy.</title>
        <authorList>
            <person name="Pinder M.I.M."/>
            <person name="Kourtchenko O."/>
            <person name="Robertson E.K."/>
            <person name="Larsson T."/>
            <person name="Maumus F."/>
            <person name="Osuna-Cruz C.M."/>
            <person name="Vancaester E."/>
            <person name="Stenow R."/>
            <person name="Vandepoele K."/>
            <person name="Ploug H."/>
            <person name="Bruchert V."/>
            <person name="Godhe A."/>
            <person name="Topel M."/>
        </authorList>
    </citation>
    <scope>NUCLEOTIDE SEQUENCE</scope>
    <source>
        <strain evidence="11">R05AC</strain>
    </source>
</reference>
<feature type="compositionally biased region" description="Low complexity" evidence="8">
    <location>
        <begin position="882"/>
        <end position="893"/>
    </location>
</feature>
<dbReference type="EMBL" id="JATAAI010000021">
    <property type="protein sequence ID" value="KAK1738257.1"/>
    <property type="molecule type" value="Genomic_DNA"/>
</dbReference>
<dbReference type="GO" id="GO:0009507">
    <property type="term" value="C:chloroplast"/>
    <property type="evidence" value="ECO:0007669"/>
    <property type="project" value="UniProtKB-SubCell"/>
</dbReference>
<evidence type="ECO:0000313" key="11">
    <source>
        <dbReference type="EMBL" id="KAK1738257.1"/>
    </source>
</evidence>
<dbReference type="InterPro" id="IPR002921">
    <property type="entry name" value="Fungal_lipase-type"/>
</dbReference>
<dbReference type="GO" id="GO:0016042">
    <property type="term" value="P:lipid catabolic process"/>
    <property type="evidence" value="ECO:0007669"/>
    <property type="project" value="UniProtKB-KW"/>
</dbReference>
<feature type="compositionally biased region" description="Polar residues" evidence="8">
    <location>
        <begin position="862"/>
        <end position="872"/>
    </location>
</feature>
<keyword evidence="4" id="KW-0378">Hydrolase</keyword>
<organism evidence="11 12">
    <name type="scientific">Skeletonema marinoi</name>
    <dbReference type="NCBI Taxonomy" id="267567"/>
    <lineage>
        <taxon>Eukaryota</taxon>
        <taxon>Sar</taxon>
        <taxon>Stramenopiles</taxon>
        <taxon>Ochrophyta</taxon>
        <taxon>Bacillariophyta</taxon>
        <taxon>Coscinodiscophyceae</taxon>
        <taxon>Thalassiosirophycidae</taxon>
        <taxon>Thalassiosirales</taxon>
        <taxon>Skeletonemataceae</taxon>
        <taxon>Skeletonema</taxon>
        <taxon>Skeletonema marinoi-dohrnii complex</taxon>
    </lineage>
</organism>
<feature type="transmembrane region" description="Helical" evidence="9">
    <location>
        <begin position="1482"/>
        <end position="1504"/>
    </location>
</feature>
<keyword evidence="3" id="KW-0934">Plastid</keyword>
<keyword evidence="6" id="KW-0442">Lipid degradation</keyword>
<dbReference type="Gene3D" id="3.40.50.1820">
    <property type="entry name" value="alpha/beta hydrolase"/>
    <property type="match status" value="1"/>
</dbReference>
<gene>
    <name evidence="11" type="ORF">QTG54_010926</name>
</gene>
<dbReference type="SUPFAM" id="SSF53474">
    <property type="entry name" value="alpha/beta-Hydrolases"/>
    <property type="match status" value="1"/>
</dbReference>
<feature type="compositionally biased region" description="Basic and acidic residues" evidence="8">
    <location>
        <begin position="9"/>
        <end position="36"/>
    </location>
</feature>
<feature type="compositionally biased region" description="Polar residues" evidence="8">
    <location>
        <begin position="257"/>
        <end position="276"/>
    </location>
</feature>
<keyword evidence="7" id="KW-0443">Lipid metabolism</keyword>
<evidence type="ECO:0000256" key="4">
    <source>
        <dbReference type="ARBA" id="ARBA00022801"/>
    </source>
</evidence>
<feature type="compositionally biased region" description="Basic and acidic residues" evidence="8">
    <location>
        <begin position="782"/>
        <end position="791"/>
    </location>
</feature>
<feature type="compositionally biased region" description="Basic and acidic residues" evidence="8">
    <location>
        <begin position="850"/>
        <end position="861"/>
    </location>
</feature>
<proteinExistence type="predicted"/>
<feature type="compositionally biased region" description="Acidic residues" evidence="8">
    <location>
        <begin position="489"/>
        <end position="499"/>
    </location>
</feature>
<protein>
    <recommendedName>
        <fullName evidence="10">Fungal lipase-type domain-containing protein</fullName>
    </recommendedName>
</protein>
<keyword evidence="5" id="KW-0809">Transit peptide</keyword>
<feature type="region of interest" description="Disordered" evidence="8">
    <location>
        <begin position="543"/>
        <end position="622"/>
    </location>
</feature>
<accession>A0AAD8Y2J7</accession>
<evidence type="ECO:0000256" key="2">
    <source>
        <dbReference type="ARBA" id="ARBA00022528"/>
    </source>
</evidence>
<feature type="compositionally biased region" description="Polar residues" evidence="8">
    <location>
        <begin position="610"/>
        <end position="619"/>
    </location>
</feature>
<evidence type="ECO:0000256" key="3">
    <source>
        <dbReference type="ARBA" id="ARBA00022640"/>
    </source>
</evidence>
<feature type="region of interest" description="Disordered" evidence="8">
    <location>
        <begin position="782"/>
        <end position="806"/>
    </location>
</feature>
<feature type="region of interest" description="Disordered" evidence="8">
    <location>
        <begin position="253"/>
        <end position="285"/>
    </location>
</feature>
<keyword evidence="9" id="KW-0812">Transmembrane</keyword>
<evidence type="ECO:0000259" key="10">
    <source>
        <dbReference type="Pfam" id="PF01764"/>
    </source>
</evidence>
<evidence type="ECO:0000256" key="1">
    <source>
        <dbReference type="ARBA" id="ARBA00004229"/>
    </source>
</evidence>
<feature type="region of interest" description="Disordered" evidence="8">
    <location>
        <begin position="485"/>
        <end position="513"/>
    </location>
</feature>
<name>A0AAD8Y2J7_9STRA</name>
<evidence type="ECO:0000256" key="9">
    <source>
        <dbReference type="SAM" id="Phobius"/>
    </source>
</evidence>
<evidence type="ECO:0000256" key="6">
    <source>
        <dbReference type="ARBA" id="ARBA00022963"/>
    </source>
</evidence>
<comment type="subcellular location">
    <subcellularLocation>
        <location evidence="1">Plastid</location>
        <location evidence="1">Chloroplast</location>
    </subcellularLocation>
</comment>
<evidence type="ECO:0000256" key="8">
    <source>
        <dbReference type="SAM" id="MobiDB-lite"/>
    </source>
</evidence>
<evidence type="ECO:0000313" key="12">
    <source>
        <dbReference type="Proteomes" id="UP001224775"/>
    </source>
</evidence>
<keyword evidence="9" id="KW-1133">Transmembrane helix</keyword>
<feature type="compositionally biased region" description="Low complexity" evidence="8">
    <location>
        <begin position="792"/>
        <end position="804"/>
    </location>
</feature>
<evidence type="ECO:0000256" key="7">
    <source>
        <dbReference type="ARBA" id="ARBA00023098"/>
    </source>
</evidence>
<dbReference type="InterPro" id="IPR029058">
    <property type="entry name" value="AB_hydrolase_fold"/>
</dbReference>
<dbReference type="PANTHER" id="PTHR31403:SF7">
    <property type="entry name" value="PHOSPHOLIPASE A1-IGAMMA3, CHLOROPLASTIC"/>
    <property type="match status" value="1"/>
</dbReference>
<feature type="compositionally biased region" description="Basic and acidic residues" evidence="8">
    <location>
        <begin position="586"/>
        <end position="609"/>
    </location>
</feature>